<dbReference type="PANTHER" id="PTHR30346:SF28">
    <property type="entry name" value="HTH-TYPE TRANSCRIPTIONAL REGULATOR CYNR"/>
    <property type="match status" value="1"/>
</dbReference>
<keyword evidence="2" id="KW-0805">Transcription regulation</keyword>
<dbReference type="PROSITE" id="PS50931">
    <property type="entry name" value="HTH_LYSR"/>
    <property type="match status" value="1"/>
</dbReference>
<reference evidence="9 10" key="1">
    <citation type="journal article" date="2019" name="Emerg. Microbes Infect.">
        <title>Comprehensive subspecies identification of 175 nontuberculous mycobacteria species based on 7547 genomic profiles.</title>
        <authorList>
            <person name="Matsumoto Y."/>
            <person name="Kinjo T."/>
            <person name="Motooka D."/>
            <person name="Nabeya D."/>
            <person name="Jung N."/>
            <person name="Uechi K."/>
            <person name="Horii T."/>
            <person name="Iida T."/>
            <person name="Fujita J."/>
            <person name="Nakamura S."/>
        </authorList>
    </citation>
    <scope>NUCLEOTIDE SEQUENCE [LARGE SCALE GENOMIC DNA]</scope>
    <source>
        <strain evidence="9 10">JCM 18538</strain>
        <plasmid evidence="9">pJCM18538</plasmid>
    </source>
</reference>
<dbReference type="InterPro" id="IPR005119">
    <property type="entry name" value="LysR_subst-bd"/>
</dbReference>
<evidence type="ECO:0000259" key="8">
    <source>
        <dbReference type="PROSITE" id="PS50931"/>
    </source>
</evidence>
<keyword evidence="10" id="KW-1185">Reference proteome</keyword>
<dbReference type="FunFam" id="1.10.10.10:FF:000001">
    <property type="entry name" value="LysR family transcriptional regulator"/>
    <property type="match status" value="1"/>
</dbReference>
<keyword evidence="9" id="KW-0614">Plasmid</keyword>
<evidence type="ECO:0000313" key="10">
    <source>
        <dbReference type="Proteomes" id="UP000467428"/>
    </source>
</evidence>
<dbReference type="InterPro" id="IPR000847">
    <property type="entry name" value="LysR_HTH_N"/>
</dbReference>
<proteinExistence type="inferred from homology"/>
<dbReference type="InterPro" id="IPR036388">
    <property type="entry name" value="WH-like_DNA-bd_sf"/>
</dbReference>
<evidence type="ECO:0000256" key="1">
    <source>
        <dbReference type="ARBA" id="ARBA00009437"/>
    </source>
</evidence>
<protein>
    <recommendedName>
        <fullName evidence="6">Probable hydrogen peroxide-inducible genes activator</fullName>
    </recommendedName>
</protein>
<name>A0A7I7RQF0_9MYCO</name>
<dbReference type="Gene3D" id="1.10.10.10">
    <property type="entry name" value="Winged helix-like DNA-binding domain superfamily/Winged helix DNA-binding domain"/>
    <property type="match status" value="1"/>
</dbReference>
<dbReference type="EMBL" id="AP022592">
    <property type="protein sequence ID" value="BBY46753.1"/>
    <property type="molecule type" value="Genomic_DNA"/>
</dbReference>
<comment type="function">
    <text evidence="7">Required for the induction the katG gene for catalase. Involved in the response to hydrogen peroxide.</text>
</comment>
<evidence type="ECO:0000256" key="5">
    <source>
        <dbReference type="ARBA" id="ARBA00023163"/>
    </source>
</evidence>
<dbReference type="CDD" id="cd05466">
    <property type="entry name" value="PBP2_LTTR_substrate"/>
    <property type="match status" value="1"/>
</dbReference>
<dbReference type="SUPFAM" id="SSF46785">
    <property type="entry name" value="Winged helix' DNA-binding domain"/>
    <property type="match status" value="1"/>
</dbReference>
<dbReference type="GO" id="GO:0003677">
    <property type="term" value="F:DNA binding"/>
    <property type="evidence" value="ECO:0007669"/>
    <property type="project" value="UniProtKB-KW"/>
</dbReference>
<dbReference type="SUPFAM" id="SSF53850">
    <property type="entry name" value="Periplasmic binding protein-like II"/>
    <property type="match status" value="1"/>
</dbReference>
<dbReference type="GO" id="GO:0003700">
    <property type="term" value="F:DNA-binding transcription factor activity"/>
    <property type="evidence" value="ECO:0007669"/>
    <property type="project" value="InterPro"/>
</dbReference>
<dbReference type="GO" id="GO:0032993">
    <property type="term" value="C:protein-DNA complex"/>
    <property type="evidence" value="ECO:0007669"/>
    <property type="project" value="TreeGrafter"/>
</dbReference>
<dbReference type="PANTHER" id="PTHR30346">
    <property type="entry name" value="TRANSCRIPTIONAL DUAL REGULATOR HCAR-RELATED"/>
    <property type="match status" value="1"/>
</dbReference>
<dbReference type="PRINTS" id="PR00039">
    <property type="entry name" value="HTHLYSR"/>
</dbReference>
<evidence type="ECO:0000256" key="4">
    <source>
        <dbReference type="ARBA" id="ARBA00023159"/>
    </source>
</evidence>
<keyword evidence="3" id="KW-0238">DNA-binding</keyword>
<keyword evidence="4" id="KW-0010">Activator</keyword>
<dbReference type="AlphaFoldDB" id="A0A7I7RQF0"/>
<gene>
    <name evidence="9" type="ORF">MARA_01830</name>
</gene>
<evidence type="ECO:0000313" key="9">
    <source>
        <dbReference type="EMBL" id="BBY46753.1"/>
    </source>
</evidence>
<dbReference type="Pfam" id="PF00126">
    <property type="entry name" value="HTH_1"/>
    <property type="match status" value="1"/>
</dbReference>
<dbReference type="InterPro" id="IPR036390">
    <property type="entry name" value="WH_DNA-bd_sf"/>
</dbReference>
<dbReference type="KEGG" id="marz:MARA_01830"/>
<evidence type="ECO:0000256" key="2">
    <source>
        <dbReference type="ARBA" id="ARBA00023015"/>
    </source>
</evidence>
<dbReference type="RefSeq" id="WP_163916327.1">
    <property type="nucleotide sequence ID" value="NZ_AP022592.1"/>
</dbReference>
<organism evidence="9 10">
    <name type="scientific">Mycolicibacterium arabiense</name>
    <dbReference type="NCBI Taxonomy" id="1286181"/>
    <lineage>
        <taxon>Bacteria</taxon>
        <taxon>Bacillati</taxon>
        <taxon>Actinomycetota</taxon>
        <taxon>Actinomycetes</taxon>
        <taxon>Mycobacteriales</taxon>
        <taxon>Mycobacteriaceae</taxon>
        <taxon>Mycolicibacterium</taxon>
    </lineage>
</organism>
<evidence type="ECO:0000256" key="6">
    <source>
        <dbReference type="ARBA" id="ARBA00040885"/>
    </source>
</evidence>
<dbReference type="Gene3D" id="3.40.190.290">
    <property type="match status" value="1"/>
</dbReference>
<dbReference type="Proteomes" id="UP000467428">
    <property type="component" value="Plasmid pJCM18538"/>
</dbReference>
<geneLocation type="plasmid" evidence="9">
    <name>pJCM18538</name>
</geneLocation>
<dbReference type="Pfam" id="PF03466">
    <property type="entry name" value="LysR_substrate"/>
    <property type="match status" value="1"/>
</dbReference>
<sequence length="298" mass="31358">MTTLRALECLAALVEHGSVSAAAASLHLSQPALSHQIAGLERELGAPVIERLWRGVRVTAAGHASAAEARVALQAAERALEVGRRVAAGDAGRLRIACSESITGWVLVPLLDRWRSRRPEVELELTEFTGTNAVIAAIESGAIDVAMGYPAPAGDVPVEIFAQEEMVVVASPGHEFDDVAAVSLRTLAAEPFVHYDVGSDMAVWVDALAARTKTGLRVVLRTRSSRTAVQLAAAGMGVTIAPLSAATAVPAAVIRSLRPKVERDLVAMVAAPSDPLVRWLLADLHHADAPWRSAHDAG</sequence>
<comment type="similarity">
    <text evidence="1">Belongs to the LysR transcriptional regulatory family.</text>
</comment>
<feature type="domain" description="HTH lysR-type" evidence="8">
    <location>
        <begin position="1"/>
        <end position="59"/>
    </location>
</feature>
<keyword evidence="5" id="KW-0804">Transcription</keyword>
<accession>A0A7I7RQF0</accession>
<evidence type="ECO:0000256" key="7">
    <source>
        <dbReference type="ARBA" id="ARBA00056658"/>
    </source>
</evidence>
<evidence type="ECO:0000256" key="3">
    <source>
        <dbReference type="ARBA" id="ARBA00023125"/>
    </source>
</evidence>